<dbReference type="InterPro" id="IPR044946">
    <property type="entry name" value="Restrct_endonuc_typeI_TRD_sf"/>
</dbReference>
<organism evidence="3 4">
    <name type="scientific">Paractinoplanes ovalisporus</name>
    <dbReference type="NCBI Taxonomy" id="2810368"/>
    <lineage>
        <taxon>Bacteria</taxon>
        <taxon>Bacillati</taxon>
        <taxon>Actinomycetota</taxon>
        <taxon>Actinomycetes</taxon>
        <taxon>Micromonosporales</taxon>
        <taxon>Micromonosporaceae</taxon>
        <taxon>Paractinoplanes</taxon>
    </lineage>
</organism>
<dbReference type="EMBL" id="JAENHP010000006">
    <property type="protein sequence ID" value="MBM2617886.1"/>
    <property type="molecule type" value="Genomic_DNA"/>
</dbReference>
<gene>
    <name evidence="3" type="ORF">JIG36_20220</name>
</gene>
<dbReference type="Gene3D" id="3.90.220.20">
    <property type="entry name" value="DNA methylase specificity domains"/>
    <property type="match status" value="2"/>
</dbReference>
<name>A0ABS2AF63_9ACTN</name>
<accession>A0ABS2AF63</accession>
<proteinExistence type="predicted"/>
<reference evidence="3 4" key="1">
    <citation type="submission" date="2021-01" db="EMBL/GenBank/DDBJ databases">
        <title>Actinoplanes sp. nov. LDG1-06 isolated from lichen.</title>
        <authorList>
            <person name="Saeng-In P."/>
            <person name="Phongsopitanun W."/>
            <person name="Kanchanasin P."/>
            <person name="Yuki M."/>
            <person name="Kudo T."/>
            <person name="Ohkuma M."/>
            <person name="Tanasupawat S."/>
        </authorList>
    </citation>
    <scope>NUCLEOTIDE SEQUENCE [LARGE SCALE GENOMIC DNA]</scope>
    <source>
        <strain evidence="3 4">LDG1-06</strain>
    </source>
</reference>
<evidence type="ECO:0000313" key="4">
    <source>
        <dbReference type="Proteomes" id="UP000632138"/>
    </source>
</evidence>
<evidence type="ECO:0008006" key="5">
    <source>
        <dbReference type="Google" id="ProtNLM"/>
    </source>
</evidence>
<sequence>MISSTVTSLRDAATWDPAALTAAALSWPGPGTALARLRDVTSALPAESWVERDAPVITPASLDPVGGGVRRRSLRYRGAAYQVRDAGTGLHPGDVLVPTSPDRPLLLVGTEHVGALVSSSFLGLHAADADLGLWIWAVLSSSSGRMFRTHIASGTARTATTKAALLDLAVPLPSPADRARLRRRLSDIELTTRRAEEEARETWWRITDLADGDWQTALATPTPQALDDGVPLGELCRQIVRGSSAGYSTEPGPDLLPVTDIGVLGGRPVRRWTPPGPNTVVAEPGDVFVAVAGNRPHAAPATTTTVVDRNLFVLRLHDPAIGPALVRYLNGQTGYGLRQALLTGSVIPNLTKAGLARLPVNLDNAVGDEPQAPLDVRLERALWG</sequence>
<keyword evidence="4" id="KW-1185">Reference proteome</keyword>
<keyword evidence="2" id="KW-0238">DNA-binding</keyword>
<keyword evidence="1" id="KW-0680">Restriction system</keyword>
<dbReference type="RefSeq" id="WP_203377915.1">
    <property type="nucleotide sequence ID" value="NZ_JAENHP010000006.1"/>
</dbReference>
<evidence type="ECO:0000313" key="3">
    <source>
        <dbReference type="EMBL" id="MBM2617886.1"/>
    </source>
</evidence>
<evidence type="ECO:0000256" key="2">
    <source>
        <dbReference type="ARBA" id="ARBA00023125"/>
    </source>
</evidence>
<evidence type="ECO:0000256" key="1">
    <source>
        <dbReference type="ARBA" id="ARBA00022747"/>
    </source>
</evidence>
<dbReference type="Proteomes" id="UP000632138">
    <property type="component" value="Unassembled WGS sequence"/>
</dbReference>
<comment type="caution">
    <text evidence="3">The sequence shown here is derived from an EMBL/GenBank/DDBJ whole genome shotgun (WGS) entry which is preliminary data.</text>
</comment>
<dbReference type="SUPFAM" id="SSF116734">
    <property type="entry name" value="DNA methylase specificity domain"/>
    <property type="match status" value="1"/>
</dbReference>
<protein>
    <recommendedName>
        <fullName evidence="5">Restriction endonuclease subunit S</fullName>
    </recommendedName>
</protein>